<comment type="subcellular location">
    <subcellularLocation>
        <location evidence="7">Cell membrane</location>
    </subcellularLocation>
    <subcellularLocation>
        <location evidence="7">Bacterial flagellum basal body</location>
    </subcellularLocation>
</comment>
<evidence type="ECO:0000256" key="1">
    <source>
        <dbReference type="ARBA" id="ARBA00022475"/>
    </source>
</evidence>
<keyword evidence="8" id="KW-0732">Signal</keyword>
<dbReference type="OrthoDB" id="9182371at2"/>
<evidence type="ECO:0000256" key="4">
    <source>
        <dbReference type="ARBA" id="ARBA00023136"/>
    </source>
</evidence>
<dbReference type="PANTHER" id="PTHR38766:SF1">
    <property type="entry name" value="FLAGELLAR PROTEIN FLIO"/>
    <property type="match status" value="1"/>
</dbReference>
<protein>
    <recommendedName>
        <fullName evidence="7">Flagellar protein</fullName>
    </recommendedName>
</protein>
<feature type="transmembrane region" description="Helical" evidence="7">
    <location>
        <begin position="53"/>
        <end position="73"/>
    </location>
</feature>
<dbReference type="EMBL" id="CP046622">
    <property type="protein sequence ID" value="QGW83956.1"/>
    <property type="molecule type" value="Genomic_DNA"/>
</dbReference>
<evidence type="ECO:0000256" key="7">
    <source>
        <dbReference type="RuleBase" id="RU362064"/>
    </source>
</evidence>
<dbReference type="Pfam" id="PF04347">
    <property type="entry name" value="FliO"/>
    <property type="match status" value="1"/>
</dbReference>
<keyword evidence="3 7" id="KW-1133">Transmembrane helix</keyword>
<evidence type="ECO:0000313" key="10">
    <source>
        <dbReference type="Proteomes" id="UP000425817"/>
    </source>
</evidence>
<keyword evidence="9" id="KW-0282">Flagellum</keyword>
<comment type="similarity">
    <text evidence="6 7">Belongs to the FliO/MopB family.</text>
</comment>
<dbReference type="GO" id="GO:0009425">
    <property type="term" value="C:bacterial-type flagellum basal body"/>
    <property type="evidence" value="ECO:0007669"/>
    <property type="project" value="UniProtKB-SubCell"/>
</dbReference>
<evidence type="ECO:0000256" key="2">
    <source>
        <dbReference type="ARBA" id="ARBA00022692"/>
    </source>
</evidence>
<accession>A0A6I6HLX6</accession>
<proteinExistence type="inferred from homology"/>
<dbReference type="InterPro" id="IPR022781">
    <property type="entry name" value="Flagellar_biosynth_FliO"/>
</dbReference>
<keyword evidence="2 7" id="KW-0812">Transmembrane</keyword>
<sequence length="169" mass="17339">MTLLARPARRLRRVAASIAAAACSLAAHAAHAALPTVPSPVETAPAVGASSLLQAGFGMFAVLGLIFLCAWAARRFGLQRLGGGQFVKVVSSAMVGQRERVVVVEVGATWLVLGVTSSQVNTLHSMPAQAVPATLGATASVPDPRLAGAAGLFAQKLRDSLGLRQRPNP</sequence>
<feature type="chain" id="PRO_5026235938" description="Flagellar protein" evidence="8">
    <location>
        <begin position="30"/>
        <end position="169"/>
    </location>
</feature>
<keyword evidence="9" id="KW-0966">Cell projection</keyword>
<gene>
    <name evidence="9" type="primary">fliO</name>
    <name evidence="9" type="ORF">GOQ09_21285</name>
</gene>
<evidence type="ECO:0000256" key="5">
    <source>
        <dbReference type="ARBA" id="ARBA00023143"/>
    </source>
</evidence>
<evidence type="ECO:0000313" key="9">
    <source>
        <dbReference type="EMBL" id="QGW83956.1"/>
    </source>
</evidence>
<keyword evidence="5 7" id="KW-0975">Bacterial flagellum</keyword>
<dbReference type="RefSeq" id="WP_157615480.1">
    <property type="nucleotide sequence ID" value="NZ_CP046622.1"/>
</dbReference>
<evidence type="ECO:0000256" key="8">
    <source>
        <dbReference type="SAM" id="SignalP"/>
    </source>
</evidence>
<dbReference type="PANTHER" id="PTHR38766">
    <property type="entry name" value="FLAGELLAR PROTEIN FLIO"/>
    <property type="match status" value="1"/>
</dbReference>
<dbReference type="NCBIfam" id="TIGR03500">
    <property type="entry name" value="FliO_TIGR"/>
    <property type="match status" value="1"/>
</dbReference>
<keyword evidence="1 7" id="KW-1003">Cell membrane</keyword>
<evidence type="ECO:0000256" key="6">
    <source>
        <dbReference type="ARBA" id="ARBA00037937"/>
    </source>
</evidence>
<dbReference type="GO" id="GO:0044781">
    <property type="term" value="P:bacterial-type flagellum organization"/>
    <property type="evidence" value="ECO:0007669"/>
    <property type="project" value="UniProtKB-UniRule"/>
</dbReference>
<name>A0A6I6HLX6_VARPD</name>
<dbReference type="InterPro" id="IPR052205">
    <property type="entry name" value="FliO/MopB"/>
</dbReference>
<reference evidence="9 10" key="1">
    <citation type="submission" date="2019-12" db="EMBL/GenBank/DDBJ databases">
        <title>Hybrid Genome Assemblies of two High G+C Isolates from Undergraduate Microbiology Courses.</title>
        <authorList>
            <person name="Ne Ville C.J."/>
            <person name="Enright D."/>
            <person name="Hernandez I."/>
            <person name="Dodsworth J."/>
            <person name="Orwin P.M."/>
        </authorList>
    </citation>
    <scope>NUCLEOTIDE SEQUENCE [LARGE SCALE GENOMIC DNA]</scope>
    <source>
        <strain evidence="9 10">CSUSB</strain>
    </source>
</reference>
<keyword evidence="4 7" id="KW-0472">Membrane</keyword>
<feature type="signal peptide" evidence="8">
    <location>
        <begin position="1"/>
        <end position="29"/>
    </location>
</feature>
<evidence type="ECO:0000256" key="3">
    <source>
        <dbReference type="ARBA" id="ARBA00022989"/>
    </source>
</evidence>
<keyword evidence="9" id="KW-0969">Cilium</keyword>
<dbReference type="GO" id="GO:0005886">
    <property type="term" value="C:plasma membrane"/>
    <property type="evidence" value="ECO:0007669"/>
    <property type="project" value="UniProtKB-SubCell"/>
</dbReference>
<dbReference type="Proteomes" id="UP000425817">
    <property type="component" value="Chromosome"/>
</dbReference>
<organism evidence="9 10">
    <name type="scientific">Variovorax paradoxus</name>
    <dbReference type="NCBI Taxonomy" id="34073"/>
    <lineage>
        <taxon>Bacteria</taxon>
        <taxon>Pseudomonadati</taxon>
        <taxon>Pseudomonadota</taxon>
        <taxon>Betaproteobacteria</taxon>
        <taxon>Burkholderiales</taxon>
        <taxon>Comamonadaceae</taxon>
        <taxon>Variovorax</taxon>
    </lineage>
</organism>
<dbReference type="AlphaFoldDB" id="A0A6I6HLX6"/>